<keyword evidence="4" id="KW-0762">Sugar transport</keyword>
<evidence type="ECO:0000256" key="1">
    <source>
        <dbReference type="ARBA" id="ARBA00006430"/>
    </source>
</evidence>
<feature type="transmembrane region" description="Helical" evidence="9">
    <location>
        <begin position="284"/>
        <end position="306"/>
    </location>
</feature>
<feature type="transmembrane region" description="Helical" evidence="9">
    <location>
        <begin position="190"/>
        <end position="213"/>
    </location>
</feature>
<dbReference type="PATRIC" id="fig|742734.4.peg.689"/>
<keyword evidence="6" id="KW-0769">Symport</keyword>
<feature type="transmembrane region" description="Helical" evidence="9">
    <location>
        <begin position="103"/>
        <end position="125"/>
    </location>
</feature>
<name>A0A0J9B6K0_9FIRM</name>
<dbReference type="GO" id="GO:0015649">
    <property type="term" value="F:2-keto-3-deoxygluconate:proton symporter activity"/>
    <property type="evidence" value="ECO:0007669"/>
    <property type="project" value="InterPro"/>
</dbReference>
<evidence type="ECO:0000256" key="3">
    <source>
        <dbReference type="ARBA" id="ARBA00022475"/>
    </source>
</evidence>
<reference evidence="10 11" key="1">
    <citation type="submission" date="2011-04" db="EMBL/GenBank/DDBJ databases">
        <title>The Genome Sequence of Clostridium citroniae WAL-19142.</title>
        <authorList>
            <consortium name="The Broad Institute Genome Sequencing Platform"/>
            <person name="Earl A."/>
            <person name="Ward D."/>
            <person name="Feldgarden M."/>
            <person name="Gevers D."/>
            <person name="Warren Y.A."/>
            <person name="Tyrrell K.L."/>
            <person name="Citron D.M."/>
            <person name="Goldstein E.J."/>
            <person name="Daigneault M."/>
            <person name="Allen-Vercoe E."/>
            <person name="Young S.K."/>
            <person name="Zeng Q."/>
            <person name="Gargeya S."/>
            <person name="Fitzgerald M."/>
            <person name="Haas B."/>
            <person name="Abouelleil A."/>
            <person name="Alvarado L."/>
            <person name="Arachchi H.M."/>
            <person name="Berlin A."/>
            <person name="Brown A."/>
            <person name="Chapman S.B."/>
            <person name="Chen Z."/>
            <person name="Dunbar C."/>
            <person name="Freedman E."/>
            <person name="Gearin G."/>
            <person name="Gellesch M."/>
            <person name="Goldberg J."/>
            <person name="Griggs A."/>
            <person name="Gujja S."/>
            <person name="Heilman E.R."/>
            <person name="Heiman D."/>
            <person name="Howarth C."/>
            <person name="Larson L."/>
            <person name="Lui A."/>
            <person name="MacDonald P.J."/>
            <person name="Mehta T."/>
            <person name="Montmayeur A."/>
            <person name="Murphy C."/>
            <person name="Neiman D."/>
            <person name="Pearson M."/>
            <person name="Priest M."/>
            <person name="Roberts A."/>
            <person name="Saif S."/>
            <person name="Shea T."/>
            <person name="Shenoy N."/>
            <person name="Sisk P."/>
            <person name="Stolte C."/>
            <person name="Sykes S."/>
            <person name="White J."/>
            <person name="Yandava C."/>
            <person name="Wortman J."/>
            <person name="Nusbaum C."/>
            <person name="Birren B."/>
        </authorList>
    </citation>
    <scope>NUCLEOTIDE SEQUENCE [LARGE SCALE GENOMIC DNA]</scope>
    <source>
        <strain evidence="10 11">WAL-19142</strain>
    </source>
</reference>
<feature type="transmembrane region" description="Helical" evidence="9">
    <location>
        <begin position="137"/>
        <end position="156"/>
    </location>
</feature>
<dbReference type="GeneID" id="93165500"/>
<keyword evidence="5 9" id="KW-0812">Transmembrane</keyword>
<evidence type="ECO:0000256" key="9">
    <source>
        <dbReference type="SAM" id="Phobius"/>
    </source>
</evidence>
<sequence>MKIMKTINKIPAGLMIVPLFMGILINTFCPRVLQIGSFTTATFSNAGAASFMGVQLLGIGTMLKFRDMPQVLKRGGVLLLSKFLAGVVIGLTINAIFGDKGLFGLTALALISAITNSNGSVYTALMTTYGDKTDCAAVSMLTFNDGPFLTLVALGASGLANIPLMSLVAVLVPLVVGMILGNLDEDCNKFFAPLVGLMVPFVGLTLGGSINLMNIVKGGLPGIILGLLAMCIAGPFTVFCDRKISKRSGYAGLAVSTIAGNSIATPAAVALIDPAWQPYVAEATTQIAAAVVVTAIVIPIATSAWIKRFGSPKNPVNGHAGEVW</sequence>
<feature type="transmembrane region" description="Helical" evidence="9">
    <location>
        <begin position="162"/>
        <end position="183"/>
    </location>
</feature>
<evidence type="ECO:0000256" key="4">
    <source>
        <dbReference type="ARBA" id="ARBA00022597"/>
    </source>
</evidence>
<keyword evidence="3" id="KW-1003">Cell membrane</keyword>
<dbReference type="Pfam" id="PF03812">
    <property type="entry name" value="KdgT"/>
    <property type="match status" value="1"/>
</dbReference>
<evidence type="ECO:0000256" key="7">
    <source>
        <dbReference type="ARBA" id="ARBA00022989"/>
    </source>
</evidence>
<keyword evidence="8 9" id="KW-0472">Membrane</keyword>
<dbReference type="AlphaFoldDB" id="A0A0J9B6K0"/>
<feature type="transmembrane region" description="Helical" evidence="9">
    <location>
        <begin position="12"/>
        <end position="33"/>
    </location>
</feature>
<feature type="transmembrane region" description="Helical" evidence="9">
    <location>
        <begin position="77"/>
        <end position="97"/>
    </location>
</feature>
<dbReference type="RefSeq" id="WP_007862225.1">
    <property type="nucleotide sequence ID" value="NZ_KQ235875.1"/>
</dbReference>
<evidence type="ECO:0000313" key="11">
    <source>
        <dbReference type="Proteomes" id="UP000037392"/>
    </source>
</evidence>
<organism evidence="10 11">
    <name type="scientific">[Clostridium] citroniae WAL-19142</name>
    <dbReference type="NCBI Taxonomy" id="742734"/>
    <lineage>
        <taxon>Bacteria</taxon>
        <taxon>Bacillati</taxon>
        <taxon>Bacillota</taxon>
        <taxon>Clostridia</taxon>
        <taxon>Lachnospirales</taxon>
        <taxon>Lachnospiraceae</taxon>
        <taxon>Enterocloster</taxon>
    </lineage>
</organism>
<proteinExistence type="inferred from homology"/>
<evidence type="ECO:0000313" key="10">
    <source>
        <dbReference type="EMBL" id="KMW08748.1"/>
    </source>
</evidence>
<feature type="transmembrane region" description="Helical" evidence="9">
    <location>
        <begin position="45"/>
        <end position="65"/>
    </location>
</feature>
<evidence type="ECO:0008006" key="12">
    <source>
        <dbReference type="Google" id="ProtNLM"/>
    </source>
</evidence>
<dbReference type="Proteomes" id="UP000037392">
    <property type="component" value="Unassembled WGS sequence"/>
</dbReference>
<dbReference type="OrthoDB" id="2833at2"/>
<accession>A0A0J9B6K0</accession>
<gene>
    <name evidence="10" type="ORF">HMPREF9470_00645</name>
</gene>
<dbReference type="InterPro" id="IPR004684">
    <property type="entry name" value="2keto-3dGluconate_permease"/>
</dbReference>
<keyword evidence="7 9" id="KW-1133">Transmembrane helix</keyword>
<evidence type="ECO:0000256" key="8">
    <source>
        <dbReference type="ARBA" id="ARBA00023136"/>
    </source>
</evidence>
<evidence type="ECO:0000256" key="2">
    <source>
        <dbReference type="ARBA" id="ARBA00022448"/>
    </source>
</evidence>
<feature type="transmembrane region" description="Helical" evidence="9">
    <location>
        <begin position="219"/>
        <end position="238"/>
    </location>
</feature>
<comment type="similarity">
    <text evidence="1">Belongs to the KdgT transporter family.</text>
</comment>
<protein>
    <recommendedName>
        <fullName evidence="12">2-keto-3-deoxygluconate permease</fullName>
    </recommendedName>
</protein>
<evidence type="ECO:0000256" key="6">
    <source>
        <dbReference type="ARBA" id="ARBA00022847"/>
    </source>
</evidence>
<feature type="transmembrane region" description="Helical" evidence="9">
    <location>
        <begin position="250"/>
        <end position="272"/>
    </location>
</feature>
<evidence type="ECO:0000256" key="5">
    <source>
        <dbReference type="ARBA" id="ARBA00022692"/>
    </source>
</evidence>
<comment type="caution">
    <text evidence="10">The sequence shown here is derived from an EMBL/GenBank/DDBJ whole genome shotgun (WGS) entry which is preliminary data.</text>
</comment>
<dbReference type="GO" id="GO:0016020">
    <property type="term" value="C:membrane"/>
    <property type="evidence" value="ECO:0007669"/>
    <property type="project" value="InterPro"/>
</dbReference>
<dbReference type="EMBL" id="ADLK01000078">
    <property type="protein sequence ID" value="KMW08748.1"/>
    <property type="molecule type" value="Genomic_DNA"/>
</dbReference>
<keyword evidence="2" id="KW-0813">Transport</keyword>